<name>A0ABW1F5V9_9ACTN</name>
<reference evidence="3" key="1">
    <citation type="journal article" date="2019" name="Int. J. Syst. Evol. Microbiol.">
        <title>The Global Catalogue of Microorganisms (GCM) 10K type strain sequencing project: providing services to taxonomists for standard genome sequencing and annotation.</title>
        <authorList>
            <consortium name="The Broad Institute Genomics Platform"/>
            <consortium name="The Broad Institute Genome Sequencing Center for Infectious Disease"/>
            <person name="Wu L."/>
            <person name="Ma J."/>
        </authorList>
    </citation>
    <scope>NUCLEOTIDE SEQUENCE [LARGE SCALE GENOMIC DNA]</scope>
    <source>
        <strain evidence="3">CGMCC 4.1469</strain>
    </source>
</reference>
<dbReference type="Proteomes" id="UP001596067">
    <property type="component" value="Unassembled WGS sequence"/>
</dbReference>
<comment type="similarity">
    <text evidence="1">Belongs to the class-IV pyridoxal-phosphate-dependent aminotransferase family.</text>
</comment>
<dbReference type="NCBIfam" id="NF006734">
    <property type="entry name" value="PRK09266.1"/>
    <property type="match status" value="1"/>
</dbReference>
<keyword evidence="3" id="KW-1185">Reference proteome</keyword>
<dbReference type="InterPro" id="IPR036038">
    <property type="entry name" value="Aminotransferase-like"/>
</dbReference>
<comment type="caution">
    <text evidence="2">The sequence shown here is derived from an EMBL/GenBank/DDBJ whole genome shotgun (WGS) entry which is preliminary data.</text>
</comment>
<dbReference type="EMBL" id="JBHSOD010000064">
    <property type="protein sequence ID" value="MFC5889777.1"/>
    <property type="molecule type" value="Genomic_DNA"/>
</dbReference>
<sequence length="266" mass="27850">MAETEIEIDGAPASAAQLAALGLLNYGHFTTLRAEAGRVRGLALHLDRLVRDCRTVFAAELDREAVRDRIRGALPADGAPVIVRVTVFDPALGLERPGAAAGPRLLVTTRPAPAAAPGPLRVRTAAYRRELPEVKHVGLFGLIRHRRLAQLDGYDDALLTDPDGRITEGATWNLGFLDADGQLVWPEGDALPGVTAALLAGVHPGPQRRERVDAGSGPARYAAAFALNAGVGVRPIAAIDGTDFDPAHPGLAGLRAAYEGIGAEAV</sequence>
<evidence type="ECO:0000256" key="1">
    <source>
        <dbReference type="ARBA" id="ARBA00009320"/>
    </source>
</evidence>
<organism evidence="2 3">
    <name type="scientific">Kitasatospora aburaviensis</name>
    <dbReference type="NCBI Taxonomy" id="67265"/>
    <lineage>
        <taxon>Bacteria</taxon>
        <taxon>Bacillati</taxon>
        <taxon>Actinomycetota</taxon>
        <taxon>Actinomycetes</taxon>
        <taxon>Kitasatosporales</taxon>
        <taxon>Streptomycetaceae</taxon>
        <taxon>Kitasatospora</taxon>
    </lineage>
</organism>
<proteinExistence type="inferred from homology"/>
<dbReference type="InterPro" id="IPR050571">
    <property type="entry name" value="Class-IV_PLP-Dep_Aminotrnsfr"/>
</dbReference>
<dbReference type="PANTHER" id="PTHR42743:SF2">
    <property type="entry name" value="AMINODEOXYCHORISMATE LYASE"/>
    <property type="match status" value="1"/>
</dbReference>
<keyword evidence="2" id="KW-0032">Aminotransferase</keyword>
<dbReference type="SUPFAM" id="SSF56752">
    <property type="entry name" value="D-aminoacid aminotransferase-like PLP-dependent enzymes"/>
    <property type="match status" value="1"/>
</dbReference>
<dbReference type="Gene3D" id="3.20.10.10">
    <property type="entry name" value="D-amino Acid Aminotransferase, subunit A, domain 2"/>
    <property type="match status" value="1"/>
</dbReference>
<dbReference type="PANTHER" id="PTHR42743">
    <property type="entry name" value="AMINO-ACID AMINOTRANSFERASE"/>
    <property type="match status" value="1"/>
</dbReference>
<dbReference type="InterPro" id="IPR043132">
    <property type="entry name" value="BCAT-like_C"/>
</dbReference>
<evidence type="ECO:0000313" key="3">
    <source>
        <dbReference type="Proteomes" id="UP001596067"/>
    </source>
</evidence>
<dbReference type="InterPro" id="IPR001544">
    <property type="entry name" value="Aminotrans_IV"/>
</dbReference>
<dbReference type="RefSeq" id="WP_313766152.1">
    <property type="nucleotide sequence ID" value="NZ_BAAAVH010000054.1"/>
</dbReference>
<dbReference type="Gene3D" id="3.30.470.10">
    <property type="match status" value="1"/>
</dbReference>
<dbReference type="GO" id="GO:0008483">
    <property type="term" value="F:transaminase activity"/>
    <property type="evidence" value="ECO:0007669"/>
    <property type="project" value="UniProtKB-KW"/>
</dbReference>
<protein>
    <submittedName>
        <fullName evidence="2">Aminotransferase class IV</fullName>
    </submittedName>
</protein>
<evidence type="ECO:0000313" key="2">
    <source>
        <dbReference type="EMBL" id="MFC5889777.1"/>
    </source>
</evidence>
<keyword evidence="2" id="KW-0808">Transferase</keyword>
<gene>
    <name evidence="2" type="ORF">ACFP0N_32895</name>
</gene>
<dbReference type="Pfam" id="PF01063">
    <property type="entry name" value="Aminotran_4"/>
    <property type="match status" value="1"/>
</dbReference>
<dbReference type="InterPro" id="IPR043131">
    <property type="entry name" value="BCAT-like_N"/>
</dbReference>
<accession>A0ABW1F5V9</accession>